<name>A0A438IZW8_VITVI</name>
<evidence type="ECO:0000313" key="2">
    <source>
        <dbReference type="Proteomes" id="UP000288805"/>
    </source>
</evidence>
<dbReference type="PANTHER" id="PTHR36264:SF5">
    <property type="entry name" value="SET DOMAIN-CONTAINING PROTEIN"/>
    <property type="match status" value="1"/>
</dbReference>
<dbReference type="AlphaFoldDB" id="A0A438IZW8"/>
<reference evidence="1 2" key="1">
    <citation type="journal article" date="2018" name="PLoS Genet.">
        <title>Population sequencing reveals clonal diversity and ancestral inbreeding in the grapevine cultivar Chardonnay.</title>
        <authorList>
            <person name="Roach M.J."/>
            <person name="Johnson D.L."/>
            <person name="Bohlmann J."/>
            <person name="van Vuuren H.J."/>
            <person name="Jones S.J."/>
            <person name="Pretorius I.S."/>
            <person name="Schmidt S.A."/>
            <person name="Borneman A.R."/>
        </authorList>
    </citation>
    <scope>NUCLEOTIDE SEQUENCE [LARGE SCALE GENOMIC DNA]</scope>
    <source>
        <strain evidence="2">cv. Chardonnay</strain>
        <tissue evidence="1">Leaf</tissue>
    </source>
</reference>
<dbReference type="Proteomes" id="UP000288805">
    <property type="component" value="Unassembled WGS sequence"/>
</dbReference>
<dbReference type="EMBL" id="QGNW01000071">
    <property type="protein sequence ID" value="RVX02239.1"/>
    <property type="molecule type" value="Genomic_DNA"/>
</dbReference>
<evidence type="ECO:0008006" key="3">
    <source>
        <dbReference type="Google" id="ProtNLM"/>
    </source>
</evidence>
<accession>A0A438IZW8</accession>
<proteinExistence type="predicted"/>
<protein>
    <recommendedName>
        <fullName evidence="3">B3 domain-containing protein</fullName>
    </recommendedName>
</protein>
<organism evidence="1 2">
    <name type="scientific">Vitis vinifera</name>
    <name type="common">Grape</name>
    <dbReference type="NCBI Taxonomy" id="29760"/>
    <lineage>
        <taxon>Eukaryota</taxon>
        <taxon>Viridiplantae</taxon>
        <taxon>Streptophyta</taxon>
        <taxon>Embryophyta</taxon>
        <taxon>Tracheophyta</taxon>
        <taxon>Spermatophyta</taxon>
        <taxon>Magnoliopsida</taxon>
        <taxon>eudicotyledons</taxon>
        <taxon>Gunneridae</taxon>
        <taxon>Pentapetalae</taxon>
        <taxon>rosids</taxon>
        <taxon>Vitales</taxon>
        <taxon>Vitaceae</taxon>
        <taxon>Viteae</taxon>
        <taxon>Vitis</taxon>
    </lineage>
</organism>
<dbReference type="OrthoDB" id="911161at2759"/>
<evidence type="ECO:0000313" key="1">
    <source>
        <dbReference type="EMBL" id="RVX02239.1"/>
    </source>
</evidence>
<sequence>MKKTYYYKFLPTKAEEEAAKASNTPFQITRELVEIRDLYPAPVLDPFNPWQIKKVVTDADILTGKLVLSHQEVFEYVFRYWTLEMCNYLLAGNKFYAVIWDHTDDKNPVRYHNEKIYLEQGPQDTYMLRWLDLVRNSSINPSDEIGFYWQSRSGTFQFKVLRRGFE</sequence>
<comment type="caution">
    <text evidence="1">The sequence shown here is derived from an EMBL/GenBank/DDBJ whole genome shotgun (WGS) entry which is preliminary data.</text>
</comment>
<dbReference type="PANTHER" id="PTHR36264">
    <property type="entry name" value="SET DOMAIN-CONTAINING PROTEIN"/>
    <property type="match status" value="1"/>
</dbReference>
<gene>
    <name evidence="1" type="ORF">CK203_028297</name>
</gene>